<evidence type="ECO:0000256" key="1">
    <source>
        <dbReference type="ARBA" id="ARBA00023604"/>
    </source>
</evidence>
<dbReference type="GO" id="GO:0016491">
    <property type="term" value="F:oxidoreductase activity"/>
    <property type="evidence" value="ECO:0007669"/>
    <property type="project" value="InterPro"/>
</dbReference>
<dbReference type="PANTHER" id="PTHR34598:SF3">
    <property type="entry name" value="OXIDOREDUCTASE AN1597"/>
    <property type="match status" value="1"/>
</dbReference>
<dbReference type="Proteomes" id="UP000629468">
    <property type="component" value="Unassembled WGS sequence"/>
</dbReference>
<name>A0A8H7C6D6_AGABI</name>
<accession>A0A8H7C6D6</accession>
<dbReference type="NCBIfam" id="NF041278">
    <property type="entry name" value="CmcJ_NvfI_EfuI"/>
    <property type="match status" value="1"/>
</dbReference>
<dbReference type="AlphaFoldDB" id="A0A8H7C6D6"/>
<evidence type="ECO:0000313" key="2">
    <source>
        <dbReference type="EMBL" id="KAF7763712.1"/>
    </source>
</evidence>
<organism evidence="2 3">
    <name type="scientific">Agaricus bisporus var. burnettii</name>
    <dbReference type="NCBI Taxonomy" id="192524"/>
    <lineage>
        <taxon>Eukaryota</taxon>
        <taxon>Fungi</taxon>
        <taxon>Dikarya</taxon>
        <taxon>Basidiomycota</taxon>
        <taxon>Agaricomycotina</taxon>
        <taxon>Agaricomycetes</taxon>
        <taxon>Agaricomycetidae</taxon>
        <taxon>Agaricales</taxon>
        <taxon>Agaricineae</taxon>
        <taxon>Agaricaceae</taxon>
        <taxon>Agaricus</taxon>
    </lineage>
</organism>
<reference evidence="2 3" key="1">
    <citation type="journal article" name="Sci. Rep.">
        <title>Telomere-to-telomere assembled and centromere annotated genomes of the two main subspecies of the button mushroom Agaricus bisporus reveal especially polymorphic chromosome ends.</title>
        <authorList>
            <person name="Sonnenberg A.S.M."/>
            <person name="Sedaghat-Telgerd N."/>
            <person name="Lavrijssen B."/>
            <person name="Ohm R.A."/>
            <person name="Hendrickx P.M."/>
            <person name="Scholtmeijer K."/>
            <person name="Baars J.J.P."/>
            <person name="van Peer A."/>
        </authorList>
    </citation>
    <scope>NUCLEOTIDE SEQUENCE [LARGE SCALE GENOMIC DNA]</scope>
    <source>
        <strain evidence="2 3">H119_p4</strain>
    </source>
</reference>
<protein>
    <recommendedName>
        <fullName evidence="4">Methyltransferase</fullName>
    </recommendedName>
</protein>
<comment type="caution">
    <text evidence="2">The sequence shown here is derived from an EMBL/GenBank/DDBJ whole genome shotgun (WGS) entry which is preliminary data.</text>
</comment>
<dbReference type="InterPro" id="IPR044053">
    <property type="entry name" value="AsaB-like"/>
</dbReference>
<evidence type="ECO:0000313" key="3">
    <source>
        <dbReference type="Proteomes" id="UP000629468"/>
    </source>
</evidence>
<sequence length="327" mass="37102">MYDCLKLISHKDRVTRARSLPLSSASLNRGNKCKAVALSSSTIMSATPLTNQDTVPATIKYSVPPKDGSQAHRHTLTDPVTGLAEKNFEEEHMGVTVENVRGQEHLYSLNRTGFQFCEHPTKMRASDFRDDEKVKEEYYPESIQFIKDVTGASRVVIFDHTRRAHRPDELETSSDRRQPVSLAHVDQTTAASITRVRRHIPEEADSLLKRRFQIINLWRPIENPALDWPLALCDFRSVDIESDLFPVTTIFPTHVGETMAVKHNPKHQWKYQRGMTPDEAVLIKCFDSIQDGSVAILTPHTGFQDPTTPLGTPLRESIELRALVFYD</sequence>
<gene>
    <name evidence="2" type="ORF">Agabi119p4_8249</name>
</gene>
<comment type="similarity">
    <text evidence="1">Belongs to the asaB hydroxylase/desaturase family.</text>
</comment>
<proteinExistence type="inferred from homology"/>
<evidence type="ECO:0008006" key="4">
    <source>
        <dbReference type="Google" id="ProtNLM"/>
    </source>
</evidence>
<dbReference type="EMBL" id="JABXXO010000011">
    <property type="protein sequence ID" value="KAF7763712.1"/>
    <property type="molecule type" value="Genomic_DNA"/>
</dbReference>
<dbReference type="PANTHER" id="PTHR34598">
    <property type="entry name" value="BLL6449 PROTEIN"/>
    <property type="match status" value="1"/>
</dbReference>